<gene>
    <name evidence="1" type="ORF">PoB_000586300</name>
</gene>
<sequence>MNGCDRMDQNVAYYGVFKRKTKKWWEKIFFWILEVTQMNAYVLYRLTRQEGHKSVSIKMFKDLLIDQLTLKVEEQLIMPAGETSGLPEKKRADHVIPPWLGLLATHTSSNTLRKTGDELYAVSHLVGKGQILSALDVQTIPIFTPRTVS</sequence>
<protein>
    <submittedName>
        <fullName evidence="1">PiggyBac transposable element-derived protein 4</fullName>
    </submittedName>
</protein>
<comment type="caution">
    <text evidence="1">The sequence shown here is derived from an EMBL/GenBank/DDBJ whole genome shotgun (WGS) entry which is preliminary data.</text>
</comment>
<accession>A0AAV3YB31</accession>
<name>A0AAV3YB31_9GAST</name>
<evidence type="ECO:0000313" key="1">
    <source>
        <dbReference type="EMBL" id="GFN79357.1"/>
    </source>
</evidence>
<proteinExistence type="predicted"/>
<reference evidence="1 2" key="1">
    <citation type="journal article" date="2021" name="Elife">
        <title>Chloroplast acquisition without the gene transfer in kleptoplastic sea slugs, Plakobranchus ocellatus.</title>
        <authorList>
            <person name="Maeda T."/>
            <person name="Takahashi S."/>
            <person name="Yoshida T."/>
            <person name="Shimamura S."/>
            <person name="Takaki Y."/>
            <person name="Nagai Y."/>
            <person name="Toyoda A."/>
            <person name="Suzuki Y."/>
            <person name="Arimoto A."/>
            <person name="Ishii H."/>
            <person name="Satoh N."/>
            <person name="Nishiyama T."/>
            <person name="Hasebe M."/>
            <person name="Maruyama T."/>
            <person name="Minagawa J."/>
            <person name="Obokata J."/>
            <person name="Shigenobu S."/>
        </authorList>
    </citation>
    <scope>NUCLEOTIDE SEQUENCE [LARGE SCALE GENOMIC DNA]</scope>
</reference>
<evidence type="ECO:0000313" key="2">
    <source>
        <dbReference type="Proteomes" id="UP000735302"/>
    </source>
</evidence>
<dbReference type="EMBL" id="BLXT01000663">
    <property type="protein sequence ID" value="GFN79357.1"/>
    <property type="molecule type" value="Genomic_DNA"/>
</dbReference>
<dbReference type="Proteomes" id="UP000735302">
    <property type="component" value="Unassembled WGS sequence"/>
</dbReference>
<dbReference type="AlphaFoldDB" id="A0AAV3YB31"/>
<organism evidence="1 2">
    <name type="scientific">Plakobranchus ocellatus</name>
    <dbReference type="NCBI Taxonomy" id="259542"/>
    <lineage>
        <taxon>Eukaryota</taxon>
        <taxon>Metazoa</taxon>
        <taxon>Spiralia</taxon>
        <taxon>Lophotrochozoa</taxon>
        <taxon>Mollusca</taxon>
        <taxon>Gastropoda</taxon>
        <taxon>Heterobranchia</taxon>
        <taxon>Euthyneura</taxon>
        <taxon>Panpulmonata</taxon>
        <taxon>Sacoglossa</taxon>
        <taxon>Placobranchoidea</taxon>
        <taxon>Plakobranchidae</taxon>
        <taxon>Plakobranchus</taxon>
    </lineage>
</organism>
<keyword evidence="2" id="KW-1185">Reference proteome</keyword>